<feature type="domain" description="Periplasmic copper-binding protein NosD beta helix" evidence="2">
    <location>
        <begin position="301"/>
        <end position="454"/>
    </location>
</feature>
<evidence type="ECO:0000313" key="4">
    <source>
        <dbReference type="Proteomes" id="UP000473091"/>
    </source>
</evidence>
<evidence type="ECO:0000256" key="1">
    <source>
        <dbReference type="SAM" id="MobiDB-lite"/>
    </source>
</evidence>
<name>A0A6M0LC69_PSEXY</name>
<dbReference type="Proteomes" id="UP000473091">
    <property type="component" value="Unassembled WGS sequence"/>
</dbReference>
<dbReference type="AlphaFoldDB" id="A0A6M0LC69"/>
<dbReference type="EMBL" id="VTVE01000001">
    <property type="protein sequence ID" value="NEX00278.1"/>
    <property type="molecule type" value="Genomic_DNA"/>
</dbReference>
<reference evidence="3 4" key="1">
    <citation type="submission" date="2019-09" db="EMBL/GenBank/DDBJ databases">
        <authorList>
            <person name="Pidcock S.E."/>
            <person name="Huws S.A."/>
        </authorList>
    </citation>
    <scope>NUCLEOTIDE SEQUENCE [LARGE SCALE GENOMIC DNA]</scope>
    <source>
        <strain evidence="3 4">MZ8</strain>
    </source>
</reference>
<dbReference type="Gene3D" id="2.160.20.10">
    <property type="entry name" value="Single-stranded right-handed beta-helix, Pectin lyase-like"/>
    <property type="match status" value="1"/>
</dbReference>
<accession>A0A6M0LC69</accession>
<organism evidence="3 4">
    <name type="scientific">Pseudobutyrivibrio xylanivorans</name>
    <dbReference type="NCBI Taxonomy" id="185007"/>
    <lineage>
        <taxon>Bacteria</taxon>
        <taxon>Bacillati</taxon>
        <taxon>Bacillota</taxon>
        <taxon>Clostridia</taxon>
        <taxon>Lachnospirales</taxon>
        <taxon>Lachnospiraceae</taxon>
        <taxon>Pseudobutyrivibrio</taxon>
    </lineage>
</organism>
<dbReference type="RefSeq" id="WP_090489580.1">
    <property type="nucleotide sequence ID" value="NZ_VTVE01000001.1"/>
</dbReference>
<dbReference type="Pfam" id="PF05048">
    <property type="entry name" value="NosD"/>
    <property type="match status" value="1"/>
</dbReference>
<dbReference type="SMART" id="SM00710">
    <property type="entry name" value="PbH1"/>
    <property type="match status" value="7"/>
</dbReference>
<feature type="region of interest" description="Disordered" evidence="1">
    <location>
        <begin position="37"/>
        <end position="87"/>
    </location>
</feature>
<sequence>MINSKKIIALGMVALALVLGFETNVTKVKAAEVIAEDVEEESIEEETEEDVEEVSDEDSDDEVEVEAEEDDTTVDLDDETEESNTIEGPIVVGSDADSINDAIDMASEAGGGTIIVPAGHYSEQLFIETDGIKIEAEVGAILDGEDLTPTDDANAMIYIQASDVSVSNLEIENFKYTGPSEDITTTGIEVADGSSNVTIKDCIIHDIGCIYTTVSEEYNGHGIYVSGGVKEPTTDINISGCELYDLHLGQSESLALNGNVSNFTVNNNYIHNCDNIGIDAIGYEQTKEGSKDRELDRARDGVISNNTVEYISCDPSINITYESKCAAGIYVDGGDHVIVFGNTVSYCDIGIEVATEHPGVAVTAIYVHDNILRENNAFAGIAFGGYDPKITGWATGCAFENNYIYNTSGTCFMVQFACSGTNVIYQNTFDAQGSAVKYQEVFGKLSSGNVVVRNN</sequence>
<gene>
    <name evidence="3" type="ORF">F0Q01_00080</name>
</gene>
<evidence type="ECO:0000313" key="3">
    <source>
        <dbReference type="EMBL" id="NEX00278.1"/>
    </source>
</evidence>
<reference evidence="3 4" key="2">
    <citation type="submission" date="2020-03" db="EMBL/GenBank/DDBJ databases">
        <title>Investigating the evolutionary divergence of the Butyrivibrio group.</title>
        <authorList>
            <person name="Skvortsov T."/>
            <person name="Santos F.G."/>
            <person name="Ting K.S."/>
            <person name="Creevey C.J."/>
        </authorList>
    </citation>
    <scope>NUCLEOTIDE SEQUENCE [LARGE SCALE GENOMIC DNA]</scope>
    <source>
        <strain evidence="3 4">MZ8</strain>
    </source>
</reference>
<dbReference type="InterPro" id="IPR007742">
    <property type="entry name" value="NosD_dom"/>
</dbReference>
<dbReference type="SUPFAM" id="SSF51126">
    <property type="entry name" value="Pectin lyase-like"/>
    <property type="match status" value="1"/>
</dbReference>
<comment type="caution">
    <text evidence="3">The sequence shown here is derived from an EMBL/GenBank/DDBJ whole genome shotgun (WGS) entry which is preliminary data.</text>
</comment>
<dbReference type="InterPro" id="IPR012334">
    <property type="entry name" value="Pectin_lyas_fold"/>
</dbReference>
<protein>
    <recommendedName>
        <fullName evidence="2">Periplasmic copper-binding protein NosD beta helix domain-containing protein</fullName>
    </recommendedName>
</protein>
<dbReference type="InterPro" id="IPR011050">
    <property type="entry name" value="Pectin_lyase_fold/virulence"/>
</dbReference>
<evidence type="ECO:0000259" key="2">
    <source>
        <dbReference type="Pfam" id="PF05048"/>
    </source>
</evidence>
<proteinExistence type="predicted"/>
<feature type="compositionally biased region" description="Acidic residues" evidence="1">
    <location>
        <begin position="37"/>
        <end position="84"/>
    </location>
</feature>
<dbReference type="InterPro" id="IPR006626">
    <property type="entry name" value="PbH1"/>
</dbReference>